<keyword evidence="4" id="KW-0547">Nucleotide-binding</keyword>
<dbReference type="Pfam" id="PF00931">
    <property type="entry name" value="NB-ARC"/>
    <property type="match status" value="1"/>
</dbReference>
<dbReference type="InterPro" id="IPR038005">
    <property type="entry name" value="RX-like_CC"/>
</dbReference>
<keyword evidence="5" id="KW-0611">Plant defense</keyword>
<evidence type="ECO:0000256" key="4">
    <source>
        <dbReference type="ARBA" id="ARBA00022741"/>
    </source>
</evidence>
<evidence type="ECO:0000259" key="8">
    <source>
        <dbReference type="Pfam" id="PF18052"/>
    </source>
</evidence>
<feature type="domain" description="Disease resistance N-terminal" evidence="8">
    <location>
        <begin position="6"/>
        <end position="95"/>
    </location>
</feature>
<keyword evidence="10" id="KW-1185">Reference proteome</keyword>
<evidence type="ECO:0000256" key="3">
    <source>
        <dbReference type="ARBA" id="ARBA00022737"/>
    </source>
</evidence>
<dbReference type="InterPro" id="IPR027417">
    <property type="entry name" value="P-loop_NTPase"/>
</dbReference>
<keyword evidence="3" id="KW-0677">Repeat</keyword>
<proteinExistence type="inferred from homology"/>
<protein>
    <submittedName>
        <fullName evidence="9">Uncharacterized protein</fullName>
    </submittedName>
</protein>
<evidence type="ECO:0000259" key="7">
    <source>
        <dbReference type="Pfam" id="PF00931"/>
    </source>
</evidence>
<accession>A0A9R1R1U4</accession>
<dbReference type="AlphaFoldDB" id="A0A9R1R1U4"/>
<keyword evidence="2" id="KW-0433">Leucine-rich repeat</keyword>
<dbReference type="PANTHER" id="PTHR19338:SF48">
    <property type="entry name" value="OS12G0166600 PROTEIN"/>
    <property type="match status" value="1"/>
</dbReference>
<dbReference type="CDD" id="cd14798">
    <property type="entry name" value="RX-CC_like"/>
    <property type="match status" value="1"/>
</dbReference>
<evidence type="ECO:0000313" key="9">
    <source>
        <dbReference type="EMBL" id="VAH25096.1"/>
    </source>
</evidence>
<dbReference type="InterPro" id="IPR041118">
    <property type="entry name" value="Rx_N"/>
</dbReference>
<dbReference type="PANTHER" id="PTHR19338">
    <property type="entry name" value="TRANSLOCASE OF INNER MITOCHONDRIAL MEMBRANE 13 HOMOLOG"/>
    <property type="match status" value="1"/>
</dbReference>
<evidence type="ECO:0000256" key="6">
    <source>
        <dbReference type="SAM" id="Coils"/>
    </source>
</evidence>
<evidence type="ECO:0000256" key="1">
    <source>
        <dbReference type="ARBA" id="ARBA00008894"/>
    </source>
</evidence>
<dbReference type="GO" id="GO:0043531">
    <property type="term" value="F:ADP binding"/>
    <property type="evidence" value="ECO:0007669"/>
    <property type="project" value="InterPro"/>
</dbReference>
<gene>
    <name evidence="9" type="ORF">TRITD_2Av1G010360</name>
</gene>
<feature type="coiled-coil region" evidence="6">
    <location>
        <begin position="23"/>
        <end position="50"/>
    </location>
</feature>
<sequence>MEGAAQTLVSNVGNLVGEEFRQLRAVDGQVAELRDELAAMKAILRMHSEADVDGAIDHFLREWMKQVCELSYDAEDCVHLYIFRIRCRRGLGFLVWPKRQIMTIVSRHRLAGDIKALHARAVAISERHVRYGVSRDALRSSPSFAASVPAAAATSEYALRPADSPDQFVGISKQVETLANNLKATEDEARDMKLTVFSVVGFGGLGKTTVAMEVCRQLEADFQRQAKVSVSQAFDSKKDLKKLLKDVLLQIAKVKTKEDENSIREEQHGSLAGIDTSNVDQLAATLKKTLKDKRFIDHPTTTISIETS</sequence>
<evidence type="ECO:0000256" key="2">
    <source>
        <dbReference type="ARBA" id="ARBA00022614"/>
    </source>
</evidence>
<name>A0A9R1R1U4_TRITD</name>
<evidence type="ECO:0000256" key="5">
    <source>
        <dbReference type="ARBA" id="ARBA00022821"/>
    </source>
</evidence>
<reference evidence="9 10" key="1">
    <citation type="submission" date="2017-09" db="EMBL/GenBank/DDBJ databases">
        <authorList>
            <consortium name="International Durum Wheat Genome Sequencing Consortium (IDWGSC)"/>
            <person name="Milanesi L."/>
        </authorList>
    </citation>
    <scope>NUCLEOTIDE SEQUENCE [LARGE SCALE GENOMIC DNA]</scope>
    <source>
        <strain evidence="10">cv. Svevo</strain>
    </source>
</reference>
<dbReference type="SUPFAM" id="SSF52540">
    <property type="entry name" value="P-loop containing nucleoside triphosphate hydrolases"/>
    <property type="match status" value="1"/>
</dbReference>
<comment type="similarity">
    <text evidence="1">Belongs to the disease resistance NB-LRR family.</text>
</comment>
<dbReference type="Proteomes" id="UP000324705">
    <property type="component" value="Chromosome 2A"/>
</dbReference>
<dbReference type="Pfam" id="PF18052">
    <property type="entry name" value="Rx_N"/>
    <property type="match status" value="1"/>
</dbReference>
<evidence type="ECO:0000313" key="10">
    <source>
        <dbReference type="Proteomes" id="UP000324705"/>
    </source>
</evidence>
<feature type="domain" description="NB-ARC" evidence="7">
    <location>
        <begin position="173"/>
        <end position="296"/>
    </location>
</feature>
<dbReference type="Gene3D" id="1.20.5.4130">
    <property type="match status" value="1"/>
</dbReference>
<organism evidence="9 10">
    <name type="scientific">Triticum turgidum subsp. durum</name>
    <name type="common">Durum wheat</name>
    <name type="synonym">Triticum durum</name>
    <dbReference type="NCBI Taxonomy" id="4567"/>
    <lineage>
        <taxon>Eukaryota</taxon>
        <taxon>Viridiplantae</taxon>
        <taxon>Streptophyta</taxon>
        <taxon>Embryophyta</taxon>
        <taxon>Tracheophyta</taxon>
        <taxon>Spermatophyta</taxon>
        <taxon>Magnoliopsida</taxon>
        <taxon>Liliopsida</taxon>
        <taxon>Poales</taxon>
        <taxon>Poaceae</taxon>
        <taxon>BOP clade</taxon>
        <taxon>Pooideae</taxon>
        <taxon>Triticodae</taxon>
        <taxon>Triticeae</taxon>
        <taxon>Triticinae</taxon>
        <taxon>Triticum</taxon>
    </lineage>
</organism>
<dbReference type="InterPro" id="IPR002182">
    <property type="entry name" value="NB-ARC"/>
</dbReference>
<keyword evidence="6" id="KW-0175">Coiled coil</keyword>
<dbReference type="Gramene" id="TRITD2Av1G010360.1">
    <property type="protein sequence ID" value="TRITD2Av1G010360.1"/>
    <property type="gene ID" value="TRITD2Av1G010360"/>
</dbReference>
<dbReference type="Gene3D" id="3.40.50.300">
    <property type="entry name" value="P-loop containing nucleotide triphosphate hydrolases"/>
    <property type="match status" value="1"/>
</dbReference>
<dbReference type="EMBL" id="LT934113">
    <property type="protein sequence ID" value="VAH25096.1"/>
    <property type="molecule type" value="Genomic_DNA"/>
</dbReference>
<dbReference type="GO" id="GO:0006952">
    <property type="term" value="P:defense response"/>
    <property type="evidence" value="ECO:0007669"/>
    <property type="project" value="UniProtKB-KW"/>
</dbReference>